<reference evidence="2" key="2">
    <citation type="submission" date="2015-06" db="EMBL/GenBank/DDBJ databases">
        <title>Genome Sequence of Bacillus endophyticus and Analysis of its Companion Mechanism in the Ketogulonigenium vulgare-Bacillus strain Consortium.</title>
        <authorList>
            <person name="Jia N."/>
            <person name="Du J."/>
            <person name="Ding M.-Z."/>
            <person name="Gao F."/>
            <person name="Yuan Y.-J."/>
        </authorList>
    </citation>
    <scope>NUCLEOTIDE SEQUENCE [LARGE SCALE GENOMIC DNA]</scope>
    <source>
        <strain evidence="2">Hbe603</strain>
    </source>
</reference>
<dbReference type="Proteomes" id="UP000036202">
    <property type="component" value="Chromosome"/>
</dbReference>
<accession>A0A0H4KMT5</accession>
<dbReference type="PATRIC" id="fig|135735.6.peg.3624"/>
<name>A0A0H4KMT5_9BACI</name>
<dbReference type="PANTHER" id="PTHR43841:SF3">
    <property type="entry name" value="(3R)-HYDROXYACYL-ACP DEHYDRATASE SUBUNIT HADB"/>
    <property type="match status" value="1"/>
</dbReference>
<dbReference type="InterPro" id="IPR002539">
    <property type="entry name" value="MaoC-like_dom"/>
</dbReference>
<dbReference type="Gene3D" id="3.10.129.10">
    <property type="entry name" value="Hotdog Thioesterase"/>
    <property type="match status" value="1"/>
</dbReference>
<dbReference type="RefSeq" id="WP_019392055.1">
    <property type="nucleotide sequence ID" value="NZ_ALIM01000014.1"/>
</dbReference>
<dbReference type="GeneID" id="93700473"/>
<proteinExistence type="predicted"/>
<dbReference type="Pfam" id="PF01575">
    <property type="entry name" value="MaoC_dehydratas"/>
    <property type="match status" value="1"/>
</dbReference>
<sequence length="115" mass="12881">MKTYTIFVSEEDINNYAKVSSDYNPIHMNKEEAKKYGFKDRIGHGMLSMGKVMAALSSSIPKRSYVKQYNMTFLSPLYIGQSISLTVEEKGETLHVKGVCEGENIVKGNISFSSL</sequence>
<dbReference type="InterPro" id="IPR029069">
    <property type="entry name" value="HotDog_dom_sf"/>
</dbReference>
<protein>
    <submittedName>
        <fullName evidence="1">Uncharacterized protein</fullName>
    </submittedName>
</protein>
<dbReference type="OrthoDB" id="9801625at2"/>
<dbReference type="EMBL" id="CP011974">
    <property type="protein sequence ID" value="AKO93634.2"/>
    <property type="molecule type" value="Genomic_DNA"/>
</dbReference>
<evidence type="ECO:0000313" key="2">
    <source>
        <dbReference type="Proteomes" id="UP000036202"/>
    </source>
</evidence>
<dbReference type="KEGG" id="beo:BEH_17055"/>
<reference evidence="1 2" key="1">
    <citation type="journal article" date="2015" name="PLoS ONE">
        <title>Genome Sequence of Bacillus endophyticus and Analysis of Its Companion Mechanism in the Ketogulonigenium vulgare-Bacillus Strain Consortium.</title>
        <authorList>
            <person name="Jia N."/>
            <person name="Du J."/>
            <person name="Ding M.Z."/>
            <person name="Gao F."/>
            <person name="Yuan Y.J."/>
        </authorList>
    </citation>
    <scope>NUCLEOTIDE SEQUENCE [LARGE SCALE GENOMIC DNA]</scope>
    <source>
        <strain evidence="1 2">Hbe603</strain>
    </source>
</reference>
<dbReference type="PANTHER" id="PTHR43841">
    <property type="entry name" value="3-HYDROXYACYL-THIOESTER DEHYDRATASE HTDX-RELATED"/>
    <property type="match status" value="1"/>
</dbReference>
<gene>
    <name evidence="1" type="ORF">BEH_17055</name>
</gene>
<evidence type="ECO:0000313" key="1">
    <source>
        <dbReference type="EMBL" id="AKO93634.2"/>
    </source>
</evidence>
<organism evidence="1 2">
    <name type="scientific">Priestia filamentosa</name>
    <dbReference type="NCBI Taxonomy" id="1402861"/>
    <lineage>
        <taxon>Bacteria</taxon>
        <taxon>Bacillati</taxon>
        <taxon>Bacillota</taxon>
        <taxon>Bacilli</taxon>
        <taxon>Bacillales</taxon>
        <taxon>Bacillaceae</taxon>
        <taxon>Priestia</taxon>
    </lineage>
</organism>
<keyword evidence="2" id="KW-1185">Reference proteome</keyword>
<dbReference type="SUPFAM" id="SSF54637">
    <property type="entry name" value="Thioesterase/thiol ester dehydrase-isomerase"/>
    <property type="match status" value="1"/>
</dbReference>
<accession>A0A1X7DAW4</accession>
<dbReference type="AlphaFoldDB" id="A0A0H4KMT5"/>